<organism evidence="2 3">
    <name type="scientific">Biformimicrobium ophioploci</name>
    <dbReference type="NCBI Taxonomy" id="3036711"/>
    <lineage>
        <taxon>Bacteria</taxon>
        <taxon>Pseudomonadati</taxon>
        <taxon>Pseudomonadota</taxon>
        <taxon>Gammaproteobacteria</taxon>
        <taxon>Cellvibrionales</taxon>
        <taxon>Microbulbiferaceae</taxon>
        <taxon>Biformimicrobium</taxon>
    </lineage>
</organism>
<feature type="domain" description="HTH cro/C1-type" evidence="1">
    <location>
        <begin position="11"/>
        <end position="64"/>
    </location>
</feature>
<dbReference type="InterPro" id="IPR001387">
    <property type="entry name" value="Cro/C1-type_HTH"/>
</dbReference>
<reference evidence="2 3" key="1">
    <citation type="submission" date="2023-04" db="EMBL/GenBank/DDBJ databases">
        <title>Marinobulbifer ophiurae gen. nov., sp. Nov., isolate from tissue of brittle star Ophioplocus japonicus.</title>
        <authorList>
            <person name="Kawano K."/>
            <person name="Sawayama S."/>
            <person name="Nakagawa S."/>
        </authorList>
    </citation>
    <scope>NUCLEOTIDE SEQUENCE [LARGE SCALE GENOMIC DNA]</scope>
    <source>
        <strain evidence="2 3">NKW57</strain>
    </source>
</reference>
<proteinExistence type="predicted"/>
<comment type="caution">
    <text evidence="2">The sequence shown here is derived from an EMBL/GenBank/DDBJ whole genome shotgun (WGS) entry which is preliminary data.</text>
</comment>
<evidence type="ECO:0000313" key="3">
    <source>
        <dbReference type="Proteomes" id="UP001224392"/>
    </source>
</evidence>
<evidence type="ECO:0000259" key="1">
    <source>
        <dbReference type="PROSITE" id="PS50943"/>
    </source>
</evidence>
<dbReference type="RefSeq" id="WP_285763788.1">
    <property type="nucleotide sequence ID" value="NZ_BSYJ01000003.1"/>
</dbReference>
<dbReference type="SUPFAM" id="SSF47413">
    <property type="entry name" value="lambda repressor-like DNA-binding domains"/>
    <property type="match status" value="1"/>
</dbReference>
<name>A0ABQ6LYK0_9GAMM</name>
<dbReference type="SMART" id="SM00530">
    <property type="entry name" value="HTH_XRE"/>
    <property type="match status" value="1"/>
</dbReference>
<dbReference type="Proteomes" id="UP001224392">
    <property type="component" value="Unassembled WGS sequence"/>
</dbReference>
<dbReference type="InterPro" id="IPR010982">
    <property type="entry name" value="Lambda_DNA-bd_dom_sf"/>
</dbReference>
<dbReference type="Gene3D" id="1.10.260.40">
    <property type="entry name" value="lambda repressor-like DNA-binding domains"/>
    <property type="match status" value="1"/>
</dbReference>
<sequence length="249" mass="28722">MAQAAGIVRALKATLKQHGKTYADVSAVLDISEASVKRLLNRGPLTLDRLERICEFLDIRFSDLVQHADQRRPLLELSEIQEQELANNTPLLLVAVCALNRWSFQEIVSTYAISETECIQLLARLDRMGAIELLPGNRIKVLVDAHFRWRSGGPIRTFFRRHIESEFFQCDFHGPGELMLFQNGMLSREANALMQRKMKKLGEEFEQLHREEKNLPQAEKFGSSLLLAMRPWELSLFTSMRREPIQKQF</sequence>
<dbReference type="EMBL" id="BSYJ01000003">
    <property type="protein sequence ID" value="GMG87150.1"/>
    <property type="molecule type" value="Genomic_DNA"/>
</dbReference>
<protein>
    <submittedName>
        <fullName evidence="2">Helix-turn-helix transcriptional regulator</fullName>
    </submittedName>
</protein>
<dbReference type="PROSITE" id="PS50943">
    <property type="entry name" value="HTH_CROC1"/>
    <property type="match status" value="1"/>
</dbReference>
<evidence type="ECO:0000313" key="2">
    <source>
        <dbReference type="EMBL" id="GMG87150.1"/>
    </source>
</evidence>
<accession>A0ABQ6LYK0</accession>
<gene>
    <name evidence="2" type="ORF">MNKW57_14710</name>
</gene>
<keyword evidence="3" id="KW-1185">Reference proteome</keyword>
<dbReference type="Pfam" id="PF13443">
    <property type="entry name" value="HTH_26"/>
    <property type="match status" value="1"/>
</dbReference>